<dbReference type="Proteomes" id="UP000681317">
    <property type="component" value="Chromosome"/>
</dbReference>
<protein>
    <recommendedName>
        <fullName evidence="2">Anti sigma-E protein RseA N-terminal domain-containing protein</fullName>
    </recommendedName>
</protein>
<feature type="compositionally biased region" description="Low complexity" evidence="1">
    <location>
        <begin position="116"/>
        <end position="127"/>
    </location>
</feature>
<dbReference type="Gene3D" id="1.10.10.880">
    <property type="entry name" value="Anti sigma-E protein RseA, N-terminal domain"/>
    <property type="match status" value="1"/>
</dbReference>
<dbReference type="RefSeq" id="WP_213435221.1">
    <property type="nucleotide sequence ID" value="NZ_AP024545.1"/>
</dbReference>
<dbReference type="SUPFAM" id="SSF89069">
    <property type="entry name" value="N-terminal, cytoplasmic domain of anti-sigmaE factor RseA"/>
    <property type="match status" value="1"/>
</dbReference>
<dbReference type="PANTHER" id="PTHR38104">
    <property type="match status" value="1"/>
</dbReference>
<keyword evidence="4" id="KW-1185">Reference proteome</keyword>
<feature type="compositionally biased region" description="Low complexity" evidence="1">
    <location>
        <begin position="172"/>
        <end position="195"/>
    </location>
</feature>
<feature type="region of interest" description="Disordered" evidence="1">
    <location>
        <begin position="172"/>
        <end position="197"/>
    </location>
</feature>
<gene>
    <name evidence="3" type="ORF">LYSCAS_02220</name>
</gene>
<dbReference type="CDD" id="cd16328">
    <property type="entry name" value="RseA_N"/>
    <property type="match status" value="1"/>
</dbReference>
<organism evidence="3 4">
    <name type="scientific">Noviluteimonas caseinilytica</name>
    <dbReference type="NCBI Taxonomy" id="2675101"/>
    <lineage>
        <taxon>Bacteria</taxon>
        <taxon>Pseudomonadati</taxon>
        <taxon>Pseudomonadota</taxon>
        <taxon>Gammaproteobacteria</taxon>
        <taxon>Lysobacterales</taxon>
        <taxon>Lysobacteraceae</taxon>
        <taxon>Noviluteimonas</taxon>
    </lineage>
</organism>
<evidence type="ECO:0000256" key="1">
    <source>
        <dbReference type="SAM" id="MobiDB-lite"/>
    </source>
</evidence>
<dbReference type="EMBL" id="AP024545">
    <property type="protein sequence ID" value="BCT91198.1"/>
    <property type="molecule type" value="Genomic_DNA"/>
</dbReference>
<sequence length="294" mass="30299">MTTTSHPTSDREALSALFDGELAGDAARFALKRLDHDQDWRDSCERWQVVGDVLRGAANPRMPSTFAARVHDALRASAPAPVAKPASTRRWGTVALAASAAMVAFFLARLPHTADAPASAPTVASSAGNTAPARDMAATQPAARTPKVPTAPDQAGDPSAVQLVGASVALASATRQASQRRAPQRAQRNAAPPATVRSPVTADVVGADVVGADVVDIAVADVRPATPPNVLTTATPFDANAARPWPRAVLPQYSGSAALSADYVQAPSFYPFVPRVPADTAAPAANEDIAPQSP</sequence>
<evidence type="ECO:0000259" key="2">
    <source>
        <dbReference type="Pfam" id="PF03872"/>
    </source>
</evidence>
<accession>A0ABM7Q1U8</accession>
<feature type="domain" description="Anti sigma-E protein RseA N-terminal" evidence="2">
    <location>
        <begin position="11"/>
        <end position="78"/>
    </location>
</feature>
<dbReference type="PANTHER" id="PTHR38104:SF1">
    <property type="entry name" value="ANTI-SIGMA-E FACTOR RSEA"/>
    <property type="match status" value="1"/>
</dbReference>
<evidence type="ECO:0000313" key="3">
    <source>
        <dbReference type="EMBL" id="BCT91198.1"/>
    </source>
</evidence>
<evidence type="ECO:0000313" key="4">
    <source>
        <dbReference type="Proteomes" id="UP000681317"/>
    </source>
</evidence>
<dbReference type="InterPro" id="IPR036147">
    <property type="entry name" value="Anti-sigma_E_RseA_N_sf"/>
</dbReference>
<proteinExistence type="predicted"/>
<dbReference type="InterPro" id="IPR005572">
    <property type="entry name" value="Anti-sigma_E_RseA_N"/>
</dbReference>
<reference evidence="3 4" key="1">
    <citation type="submission" date="2021-03" db="EMBL/GenBank/DDBJ databases">
        <title>Complete Genome Sequences of Two Lysobacter Strains Isolated from Sea Water (Lysobacter caseinilyticus) and Soil (Lysobacter helvus) in South Korea.</title>
        <authorList>
            <person name="Watanabe Y."/>
            <person name="Arakawa K."/>
        </authorList>
    </citation>
    <scope>NUCLEOTIDE SEQUENCE [LARGE SCALE GENOMIC DNA]</scope>
    <source>
        <strain evidence="3 4">KVB24</strain>
    </source>
</reference>
<feature type="region of interest" description="Disordered" evidence="1">
    <location>
        <begin position="116"/>
        <end position="158"/>
    </location>
</feature>
<name>A0ABM7Q1U8_9GAMM</name>
<dbReference type="Pfam" id="PF03872">
    <property type="entry name" value="RseA_N"/>
    <property type="match status" value="1"/>
</dbReference>
<dbReference type="InterPro" id="IPR052383">
    <property type="entry name" value="Anti-sigma-E_RseA-like"/>
</dbReference>